<feature type="transmembrane region" description="Helical" evidence="6">
    <location>
        <begin position="198"/>
        <end position="218"/>
    </location>
</feature>
<dbReference type="GO" id="GO:0042597">
    <property type="term" value="C:periplasmic space"/>
    <property type="evidence" value="ECO:0007669"/>
    <property type="project" value="InterPro"/>
</dbReference>
<comment type="caution">
    <text evidence="9">The sequence shown here is derived from an EMBL/GenBank/DDBJ whole genome shotgun (WGS) entry which is preliminary data.</text>
</comment>
<dbReference type="RefSeq" id="WP_138169891.1">
    <property type="nucleotide sequence ID" value="NZ_VAWA01000005.1"/>
</dbReference>
<feature type="domain" description="CopC" evidence="8">
    <location>
        <begin position="34"/>
        <end position="132"/>
    </location>
</feature>
<comment type="subcellular location">
    <subcellularLocation>
        <location evidence="1">Cell envelope</location>
    </subcellularLocation>
</comment>
<dbReference type="InterPro" id="IPR007348">
    <property type="entry name" value="CopC_dom"/>
</dbReference>
<evidence type="ECO:0000256" key="2">
    <source>
        <dbReference type="ARBA" id="ARBA00022723"/>
    </source>
</evidence>
<dbReference type="Gene3D" id="2.60.40.1220">
    <property type="match status" value="1"/>
</dbReference>
<protein>
    <recommendedName>
        <fullName evidence="8">CopC domain-containing protein</fullName>
    </recommendedName>
</protein>
<dbReference type="GO" id="GO:0005886">
    <property type="term" value="C:plasma membrane"/>
    <property type="evidence" value="ECO:0007669"/>
    <property type="project" value="TreeGrafter"/>
</dbReference>
<keyword evidence="6" id="KW-0812">Transmembrane</keyword>
<dbReference type="GO" id="GO:0030313">
    <property type="term" value="C:cell envelope"/>
    <property type="evidence" value="ECO:0007669"/>
    <property type="project" value="UniProtKB-SubCell"/>
</dbReference>
<dbReference type="GO" id="GO:0006825">
    <property type="term" value="P:copper ion transport"/>
    <property type="evidence" value="ECO:0007669"/>
    <property type="project" value="InterPro"/>
</dbReference>
<dbReference type="OrthoDB" id="5242236at2"/>
<evidence type="ECO:0000256" key="6">
    <source>
        <dbReference type="SAM" id="Phobius"/>
    </source>
</evidence>
<proteinExistence type="predicted"/>
<reference evidence="9 10" key="1">
    <citation type="submission" date="2019-05" db="EMBL/GenBank/DDBJ databases">
        <title>Nesterenkonia sp. GY239, isolated from the Southern Atlantic Ocean.</title>
        <authorList>
            <person name="Zhang G."/>
        </authorList>
    </citation>
    <scope>NUCLEOTIDE SEQUENCE [LARGE SCALE GENOMIC DNA]</scope>
    <source>
        <strain evidence="9 10">GY239</strain>
    </source>
</reference>
<accession>A0A5R9AH73</accession>
<evidence type="ECO:0000256" key="3">
    <source>
        <dbReference type="ARBA" id="ARBA00022729"/>
    </source>
</evidence>
<keyword evidence="3 7" id="KW-0732">Signal</keyword>
<dbReference type="Pfam" id="PF04234">
    <property type="entry name" value="CopC"/>
    <property type="match status" value="1"/>
</dbReference>
<dbReference type="SUPFAM" id="SSF81296">
    <property type="entry name" value="E set domains"/>
    <property type="match status" value="1"/>
</dbReference>
<dbReference type="InterPro" id="IPR032694">
    <property type="entry name" value="CopC/D"/>
</dbReference>
<keyword evidence="6" id="KW-1133">Transmembrane helix</keyword>
<evidence type="ECO:0000313" key="10">
    <source>
        <dbReference type="Proteomes" id="UP000306544"/>
    </source>
</evidence>
<dbReference type="PANTHER" id="PTHR34820:SF4">
    <property type="entry name" value="INNER MEMBRANE PROTEIN YEBZ"/>
    <property type="match status" value="1"/>
</dbReference>
<feature type="region of interest" description="Disordered" evidence="5">
    <location>
        <begin position="141"/>
        <end position="192"/>
    </location>
</feature>
<feature type="compositionally biased region" description="Acidic residues" evidence="5">
    <location>
        <begin position="147"/>
        <end position="162"/>
    </location>
</feature>
<dbReference type="GO" id="GO:0005507">
    <property type="term" value="F:copper ion binding"/>
    <property type="evidence" value="ECO:0007669"/>
    <property type="project" value="InterPro"/>
</dbReference>
<dbReference type="Proteomes" id="UP000306544">
    <property type="component" value="Unassembled WGS sequence"/>
</dbReference>
<evidence type="ECO:0000256" key="5">
    <source>
        <dbReference type="SAM" id="MobiDB-lite"/>
    </source>
</evidence>
<dbReference type="InterPro" id="IPR014755">
    <property type="entry name" value="Cu-Rt/internalin_Ig-like"/>
</dbReference>
<evidence type="ECO:0000259" key="8">
    <source>
        <dbReference type="Pfam" id="PF04234"/>
    </source>
</evidence>
<dbReference type="PANTHER" id="PTHR34820">
    <property type="entry name" value="INNER MEMBRANE PROTEIN YEBZ"/>
    <property type="match status" value="1"/>
</dbReference>
<keyword evidence="2" id="KW-0479">Metal-binding</keyword>
<feature type="chain" id="PRO_5024278356" description="CopC domain-containing protein" evidence="7">
    <location>
        <begin position="34"/>
        <end position="236"/>
    </location>
</feature>
<keyword evidence="4" id="KW-0186">Copper</keyword>
<sequence length="236" mass="24921">MHSAPTSRVAWRLGGAVSATLALGLAASPAAHAHDTLVESAPESDEVLEESPDEVVLEFSGDGITTGAAITNDIVVLDSDQEDWASEEPAEVEGSTMRTEIPEPLPNGEYEVRYRVVYSDGHDEEQGFTFEVEAPLEEGADEATLGDPDDAEAAEEPTEPSDESPKTAEPPPTEETDEDAALSQSQAQGGDERWGQGLFWAGLVAALAAIVTVVWFALRRRSTVSEPGGGSERGGD</sequence>
<feature type="region of interest" description="Disordered" evidence="5">
    <location>
        <begin position="83"/>
        <end position="106"/>
    </location>
</feature>
<name>A0A5R9AH73_9MICC</name>
<dbReference type="EMBL" id="VAWA01000005">
    <property type="protein sequence ID" value="TLP77186.1"/>
    <property type="molecule type" value="Genomic_DNA"/>
</dbReference>
<evidence type="ECO:0000313" key="9">
    <source>
        <dbReference type="EMBL" id="TLP77186.1"/>
    </source>
</evidence>
<feature type="signal peptide" evidence="7">
    <location>
        <begin position="1"/>
        <end position="33"/>
    </location>
</feature>
<dbReference type="InterPro" id="IPR014756">
    <property type="entry name" value="Ig_E-set"/>
</dbReference>
<keyword evidence="6" id="KW-0472">Membrane</keyword>
<dbReference type="GO" id="GO:0046688">
    <property type="term" value="P:response to copper ion"/>
    <property type="evidence" value="ECO:0007669"/>
    <property type="project" value="InterPro"/>
</dbReference>
<evidence type="ECO:0000256" key="1">
    <source>
        <dbReference type="ARBA" id="ARBA00004196"/>
    </source>
</evidence>
<dbReference type="AlphaFoldDB" id="A0A5R9AH73"/>
<organism evidence="9 10">
    <name type="scientific">Nesterenkonia sphaerica</name>
    <dbReference type="NCBI Taxonomy" id="1804988"/>
    <lineage>
        <taxon>Bacteria</taxon>
        <taxon>Bacillati</taxon>
        <taxon>Actinomycetota</taxon>
        <taxon>Actinomycetes</taxon>
        <taxon>Micrococcales</taxon>
        <taxon>Micrococcaceae</taxon>
        <taxon>Nesterenkonia</taxon>
    </lineage>
</organism>
<keyword evidence="10" id="KW-1185">Reference proteome</keyword>
<evidence type="ECO:0000256" key="4">
    <source>
        <dbReference type="ARBA" id="ARBA00023008"/>
    </source>
</evidence>
<gene>
    <name evidence="9" type="ORF">FEF27_05710</name>
</gene>
<evidence type="ECO:0000256" key="7">
    <source>
        <dbReference type="SAM" id="SignalP"/>
    </source>
</evidence>